<protein>
    <recommendedName>
        <fullName evidence="2">DUF2061 domain-containing protein</fullName>
    </recommendedName>
</protein>
<keyword evidence="1" id="KW-0472">Membrane</keyword>
<sequence>MKKFNEIYWRTLAKVISIRIVFTFVHTINTFIVTGNLIMGLKVAGLAFFVNPVLYWLHERGWNIWQWGRWEHDKRKFNEGNWRSLGKDMSWRVVITGSNFFLPYFVTGSLKYGLTIMGLATLVNMTIYFCHERLWNLFSWGRETKNET</sequence>
<dbReference type="Pfam" id="PF09834">
    <property type="entry name" value="DUF2061"/>
    <property type="match status" value="2"/>
</dbReference>
<name>A0A381TH63_9ZZZZ</name>
<organism evidence="3">
    <name type="scientific">marine metagenome</name>
    <dbReference type="NCBI Taxonomy" id="408172"/>
    <lineage>
        <taxon>unclassified sequences</taxon>
        <taxon>metagenomes</taxon>
        <taxon>ecological metagenomes</taxon>
    </lineage>
</organism>
<feature type="domain" description="DUF2061" evidence="2">
    <location>
        <begin position="87"/>
        <end position="136"/>
    </location>
</feature>
<proteinExistence type="predicted"/>
<accession>A0A381TH63</accession>
<keyword evidence="1" id="KW-1133">Transmembrane helix</keyword>
<evidence type="ECO:0000313" key="3">
    <source>
        <dbReference type="EMBL" id="SVA15456.1"/>
    </source>
</evidence>
<feature type="transmembrane region" description="Helical" evidence="1">
    <location>
        <begin position="112"/>
        <end position="130"/>
    </location>
</feature>
<evidence type="ECO:0000259" key="2">
    <source>
        <dbReference type="Pfam" id="PF09834"/>
    </source>
</evidence>
<dbReference type="AlphaFoldDB" id="A0A381TH63"/>
<reference evidence="3" key="1">
    <citation type="submission" date="2018-05" db="EMBL/GenBank/DDBJ databases">
        <authorList>
            <person name="Lanie J.A."/>
            <person name="Ng W.-L."/>
            <person name="Kazmierczak K.M."/>
            <person name="Andrzejewski T.M."/>
            <person name="Davidsen T.M."/>
            <person name="Wayne K.J."/>
            <person name="Tettelin H."/>
            <person name="Glass J.I."/>
            <person name="Rusch D."/>
            <person name="Podicherti R."/>
            <person name="Tsui H.-C.T."/>
            <person name="Winkler M.E."/>
        </authorList>
    </citation>
    <scope>NUCLEOTIDE SEQUENCE</scope>
</reference>
<gene>
    <name evidence="3" type="ORF">METZ01_LOCUS68310</name>
</gene>
<dbReference type="InterPro" id="IPR018638">
    <property type="entry name" value="DUF2061_membrane"/>
</dbReference>
<feature type="domain" description="DUF2061" evidence="2">
    <location>
        <begin position="12"/>
        <end position="63"/>
    </location>
</feature>
<dbReference type="EMBL" id="UINC01004589">
    <property type="protein sequence ID" value="SVA15456.1"/>
    <property type="molecule type" value="Genomic_DNA"/>
</dbReference>
<feature type="transmembrane region" description="Helical" evidence="1">
    <location>
        <begin position="12"/>
        <end position="32"/>
    </location>
</feature>
<evidence type="ECO:0000256" key="1">
    <source>
        <dbReference type="SAM" id="Phobius"/>
    </source>
</evidence>
<keyword evidence="1" id="KW-0812">Transmembrane</keyword>